<evidence type="ECO:0000313" key="3">
    <source>
        <dbReference type="Proteomes" id="UP000002725"/>
    </source>
</evidence>
<feature type="transmembrane region" description="Helical" evidence="1">
    <location>
        <begin position="47"/>
        <end position="72"/>
    </location>
</feature>
<dbReference type="AlphaFoldDB" id="B4S6L1"/>
<dbReference type="RefSeq" id="WP_012505303.1">
    <property type="nucleotide sequence ID" value="NC_011059.1"/>
</dbReference>
<dbReference type="KEGG" id="paa:Paes_0719"/>
<dbReference type="PROSITE" id="PS51257">
    <property type="entry name" value="PROKAR_LIPOPROTEIN"/>
    <property type="match status" value="1"/>
</dbReference>
<keyword evidence="3" id="KW-1185">Reference proteome</keyword>
<organism evidence="2 3">
    <name type="scientific">Prosthecochloris aestuarii (strain DSM 271 / SK 413)</name>
    <dbReference type="NCBI Taxonomy" id="290512"/>
    <lineage>
        <taxon>Bacteria</taxon>
        <taxon>Pseudomonadati</taxon>
        <taxon>Chlorobiota</taxon>
        <taxon>Chlorobiia</taxon>
        <taxon>Chlorobiales</taxon>
        <taxon>Chlorobiaceae</taxon>
        <taxon>Prosthecochloris</taxon>
    </lineage>
</organism>
<protein>
    <recommendedName>
        <fullName evidence="4">Lipoprotein</fullName>
    </recommendedName>
</protein>
<dbReference type="EMBL" id="CP001108">
    <property type="protein sequence ID" value="ACF45766.1"/>
    <property type="molecule type" value="Genomic_DNA"/>
</dbReference>
<evidence type="ECO:0000256" key="1">
    <source>
        <dbReference type="SAM" id="Phobius"/>
    </source>
</evidence>
<proteinExistence type="predicted"/>
<feature type="transmembrane region" description="Helical" evidence="1">
    <location>
        <begin position="7"/>
        <end position="27"/>
    </location>
</feature>
<dbReference type="HOGENOM" id="CLU_132526_1_0_10"/>
<keyword evidence="1" id="KW-0812">Transmembrane</keyword>
<feature type="transmembrane region" description="Helical" evidence="1">
    <location>
        <begin position="84"/>
        <end position="105"/>
    </location>
</feature>
<dbReference type="STRING" id="290512.Paes_0719"/>
<sequence length="155" mass="17121">MLARIQTLYLVIAALLACSSSFLPFWHFTAEESIVLSDFAPVAEAGLIHTTTLYLSSILSPLSALLSIAAIFFYSNRRLQSTMIIALILLFLLDLLSGLAAAHFMNEWLQNTSSSTLEHAPGAGFFVLIPEPLLFWLAMKGIQKDEKIATAYKRL</sequence>
<feature type="transmembrane region" description="Helical" evidence="1">
    <location>
        <begin position="120"/>
        <end position="138"/>
    </location>
</feature>
<keyword evidence="1" id="KW-1133">Transmembrane helix</keyword>
<gene>
    <name evidence="2" type="ordered locus">Paes_0719</name>
</gene>
<dbReference type="eggNOG" id="ENOG503333M">
    <property type="taxonomic scope" value="Bacteria"/>
</dbReference>
<evidence type="ECO:0000313" key="2">
    <source>
        <dbReference type="EMBL" id="ACF45766.1"/>
    </source>
</evidence>
<dbReference type="InterPro" id="IPR025635">
    <property type="entry name" value="DUF4293"/>
</dbReference>
<name>B4S6L1_PROA2</name>
<dbReference type="Pfam" id="PF14126">
    <property type="entry name" value="DUF4293"/>
    <property type="match status" value="1"/>
</dbReference>
<dbReference type="Proteomes" id="UP000002725">
    <property type="component" value="Chromosome"/>
</dbReference>
<keyword evidence="1" id="KW-0472">Membrane</keyword>
<accession>B4S6L1</accession>
<reference evidence="2" key="1">
    <citation type="submission" date="2008-06" db="EMBL/GenBank/DDBJ databases">
        <title>Complete sequence of chromosome of Prosthecochloris aestuarii DSM 271.</title>
        <authorList>
            <consortium name="US DOE Joint Genome Institute"/>
            <person name="Lucas S."/>
            <person name="Copeland A."/>
            <person name="Lapidus A."/>
            <person name="Glavina del Rio T."/>
            <person name="Dalin E."/>
            <person name="Tice H."/>
            <person name="Bruce D."/>
            <person name="Goodwin L."/>
            <person name="Pitluck S."/>
            <person name="Schmutz J."/>
            <person name="Larimer F."/>
            <person name="Land M."/>
            <person name="Hauser L."/>
            <person name="Kyrpides N."/>
            <person name="Anderson I."/>
            <person name="Liu Z."/>
            <person name="Li T."/>
            <person name="Zhao F."/>
            <person name="Overmann J."/>
            <person name="Bryant D.A."/>
            <person name="Richardson P."/>
        </authorList>
    </citation>
    <scope>NUCLEOTIDE SEQUENCE [LARGE SCALE GENOMIC DNA]</scope>
    <source>
        <strain evidence="2">DSM 271</strain>
    </source>
</reference>
<evidence type="ECO:0008006" key="4">
    <source>
        <dbReference type="Google" id="ProtNLM"/>
    </source>
</evidence>